<protein>
    <recommendedName>
        <fullName evidence="10">Purine nucleoside phosphorylase</fullName>
    </recommendedName>
</protein>
<evidence type="ECO:0000256" key="3">
    <source>
        <dbReference type="ARBA" id="ARBA00022679"/>
    </source>
</evidence>
<comment type="similarity">
    <text evidence="2 10">Belongs to the purine nucleoside phosphorylase YfiH/LACC1 family.</text>
</comment>
<dbReference type="RefSeq" id="WP_052037256.1">
    <property type="nucleotide sequence ID" value="NZ_JAEMUK010000019.1"/>
</dbReference>
<dbReference type="InterPro" id="IPR011324">
    <property type="entry name" value="Cytotoxic_necrot_fac-like_cat"/>
</dbReference>
<comment type="catalytic activity">
    <reaction evidence="1">
        <text>inosine + phosphate = alpha-D-ribose 1-phosphate + hypoxanthine</text>
        <dbReference type="Rhea" id="RHEA:27646"/>
        <dbReference type="ChEBI" id="CHEBI:17368"/>
        <dbReference type="ChEBI" id="CHEBI:17596"/>
        <dbReference type="ChEBI" id="CHEBI:43474"/>
        <dbReference type="ChEBI" id="CHEBI:57720"/>
        <dbReference type="EC" id="2.4.2.1"/>
    </reaction>
    <physiologicalReaction direction="left-to-right" evidence="1">
        <dbReference type="Rhea" id="RHEA:27647"/>
    </physiologicalReaction>
</comment>
<dbReference type="NCBIfam" id="TIGR00726">
    <property type="entry name" value="peptidoglycan editing factor PgeF"/>
    <property type="match status" value="1"/>
</dbReference>
<evidence type="ECO:0000256" key="4">
    <source>
        <dbReference type="ARBA" id="ARBA00022723"/>
    </source>
</evidence>
<dbReference type="AlphaFoldDB" id="A0A8I1KLQ9"/>
<dbReference type="GO" id="GO:0017061">
    <property type="term" value="F:S-methyl-5-thioadenosine phosphorylase activity"/>
    <property type="evidence" value="ECO:0007669"/>
    <property type="project" value="UniProtKB-EC"/>
</dbReference>
<evidence type="ECO:0000256" key="5">
    <source>
        <dbReference type="ARBA" id="ARBA00022801"/>
    </source>
</evidence>
<evidence type="ECO:0000256" key="10">
    <source>
        <dbReference type="RuleBase" id="RU361274"/>
    </source>
</evidence>
<evidence type="ECO:0000256" key="2">
    <source>
        <dbReference type="ARBA" id="ARBA00007353"/>
    </source>
</evidence>
<dbReference type="Proteomes" id="UP000623250">
    <property type="component" value="Unassembled WGS sequence"/>
</dbReference>
<proteinExistence type="inferred from homology"/>
<keyword evidence="6" id="KW-0862">Zinc</keyword>
<dbReference type="EMBL" id="JAEMUK010000019">
    <property type="protein sequence ID" value="MBJ7543883.1"/>
    <property type="molecule type" value="Genomic_DNA"/>
</dbReference>
<dbReference type="Pfam" id="PF02578">
    <property type="entry name" value="Cu-oxidase_4"/>
    <property type="match status" value="1"/>
</dbReference>
<dbReference type="PANTHER" id="PTHR30616:SF2">
    <property type="entry name" value="PURINE NUCLEOSIDE PHOSPHORYLASE LACC1"/>
    <property type="match status" value="1"/>
</dbReference>
<keyword evidence="4" id="KW-0479">Metal-binding</keyword>
<organism evidence="11 12">
    <name type="scientific">Rhodomicrobium udaipurense</name>
    <dbReference type="NCBI Taxonomy" id="1202716"/>
    <lineage>
        <taxon>Bacteria</taxon>
        <taxon>Pseudomonadati</taxon>
        <taxon>Pseudomonadota</taxon>
        <taxon>Alphaproteobacteria</taxon>
        <taxon>Hyphomicrobiales</taxon>
        <taxon>Hyphomicrobiaceae</taxon>
        <taxon>Rhodomicrobium</taxon>
    </lineage>
</organism>
<evidence type="ECO:0000313" key="12">
    <source>
        <dbReference type="Proteomes" id="UP000623250"/>
    </source>
</evidence>
<dbReference type="GO" id="GO:0005507">
    <property type="term" value="F:copper ion binding"/>
    <property type="evidence" value="ECO:0007669"/>
    <property type="project" value="TreeGrafter"/>
</dbReference>
<evidence type="ECO:0000256" key="8">
    <source>
        <dbReference type="ARBA" id="ARBA00048968"/>
    </source>
</evidence>
<comment type="catalytic activity">
    <reaction evidence="9">
        <text>S-methyl-5'-thioadenosine + phosphate = 5-(methylsulfanyl)-alpha-D-ribose 1-phosphate + adenine</text>
        <dbReference type="Rhea" id="RHEA:11852"/>
        <dbReference type="ChEBI" id="CHEBI:16708"/>
        <dbReference type="ChEBI" id="CHEBI:17509"/>
        <dbReference type="ChEBI" id="CHEBI:43474"/>
        <dbReference type="ChEBI" id="CHEBI:58533"/>
        <dbReference type="EC" id="2.4.2.28"/>
    </reaction>
    <physiologicalReaction direction="left-to-right" evidence="9">
        <dbReference type="Rhea" id="RHEA:11853"/>
    </physiologicalReaction>
</comment>
<accession>A0A8I1KLQ9</accession>
<reference evidence="11 12" key="1">
    <citation type="submission" date="2020-12" db="EMBL/GenBank/DDBJ databases">
        <title>Revised draft genomes of Rhodomicrobium vannielii ATCC 17100 and Rhodomicrobium udaipurense JA643.</title>
        <authorList>
            <person name="Conners E.M."/>
            <person name="Davenport E.J."/>
            <person name="Bose A."/>
        </authorList>
    </citation>
    <scope>NUCLEOTIDE SEQUENCE [LARGE SCALE GENOMIC DNA]</scope>
    <source>
        <strain evidence="11 12">JA643</strain>
    </source>
</reference>
<evidence type="ECO:0000256" key="9">
    <source>
        <dbReference type="ARBA" id="ARBA00049893"/>
    </source>
</evidence>
<comment type="caution">
    <text evidence="11">The sequence shown here is derived from an EMBL/GenBank/DDBJ whole genome shotgun (WGS) entry which is preliminary data.</text>
</comment>
<dbReference type="Gene3D" id="3.60.140.10">
    <property type="entry name" value="CNF1/YfiH-like putative cysteine hydrolases"/>
    <property type="match status" value="1"/>
</dbReference>
<keyword evidence="5" id="KW-0378">Hydrolase</keyword>
<dbReference type="CDD" id="cd16833">
    <property type="entry name" value="YfiH"/>
    <property type="match status" value="1"/>
</dbReference>
<name>A0A8I1KLQ9_9HYPH</name>
<dbReference type="SUPFAM" id="SSF64438">
    <property type="entry name" value="CNF1/YfiH-like putative cysteine hydrolases"/>
    <property type="match status" value="1"/>
</dbReference>
<keyword evidence="3" id="KW-0808">Transferase</keyword>
<gene>
    <name evidence="11" type="primary">pgeF</name>
    <name evidence="11" type="ORF">JDN41_09945</name>
</gene>
<comment type="catalytic activity">
    <reaction evidence="7">
        <text>adenosine + H2O + H(+) = inosine + NH4(+)</text>
        <dbReference type="Rhea" id="RHEA:24408"/>
        <dbReference type="ChEBI" id="CHEBI:15377"/>
        <dbReference type="ChEBI" id="CHEBI:15378"/>
        <dbReference type="ChEBI" id="CHEBI:16335"/>
        <dbReference type="ChEBI" id="CHEBI:17596"/>
        <dbReference type="ChEBI" id="CHEBI:28938"/>
        <dbReference type="EC" id="3.5.4.4"/>
    </reaction>
    <physiologicalReaction direction="left-to-right" evidence="7">
        <dbReference type="Rhea" id="RHEA:24409"/>
    </physiologicalReaction>
</comment>
<evidence type="ECO:0000256" key="6">
    <source>
        <dbReference type="ARBA" id="ARBA00022833"/>
    </source>
</evidence>
<dbReference type="InterPro" id="IPR038371">
    <property type="entry name" value="Cu_polyphenol_OxRdtase_sf"/>
</dbReference>
<keyword evidence="12" id="KW-1185">Reference proteome</keyword>
<dbReference type="PANTHER" id="PTHR30616">
    <property type="entry name" value="UNCHARACTERIZED PROTEIN YFIH"/>
    <property type="match status" value="1"/>
</dbReference>
<evidence type="ECO:0000256" key="7">
    <source>
        <dbReference type="ARBA" id="ARBA00047989"/>
    </source>
</evidence>
<comment type="catalytic activity">
    <reaction evidence="8">
        <text>adenosine + phosphate = alpha-D-ribose 1-phosphate + adenine</text>
        <dbReference type="Rhea" id="RHEA:27642"/>
        <dbReference type="ChEBI" id="CHEBI:16335"/>
        <dbReference type="ChEBI" id="CHEBI:16708"/>
        <dbReference type="ChEBI" id="CHEBI:43474"/>
        <dbReference type="ChEBI" id="CHEBI:57720"/>
        <dbReference type="EC" id="2.4.2.1"/>
    </reaction>
    <physiologicalReaction direction="left-to-right" evidence="8">
        <dbReference type="Rhea" id="RHEA:27643"/>
    </physiologicalReaction>
</comment>
<sequence length="258" mass="26908">MAEAVTFKATEGLSVPGIRHGFFLRTGGVSEGIYASLNCGRGSRDRREAVDENRARVAMVLGVSPASLIGPYQIHSPKAVIAHEPWGPGDAPQADAVVTATPGLAVSVLTADCAPVLLADAQAGVVAAAHAGWKGAKAGVLEAAIEAMESLGAKASRISAAIGPAISRRAYEVGPEFRAAFTEGAPENDKYFSDAFGGRPHFNLPAYVVDRLVTAGVKTAEDIGVCTLENESILFSYRRTCLRSQPDYGRQISAIVVG</sequence>
<evidence type="ECO:0000256" key="1">
    <source>
        <dbReference type="ARBA" id="ARBA00000553"/>
    </source>
</evidence>
<evidence type="ECO:0000313" key="11">
    <source>
        <dbReference type="EMBL" id="MBJ7543883.1"/>
    </source>
</evidence>
<dbReference type="GO" id="GO:0016787">
    <property type="term" value="F:hydrolase activity"/>
    <property type="evidence" value="ECO:0007669"/>
    <property type="project" value="UniProtKB-KW"/>
</dbReference>
<dbReference type="InterPro" id="IPR003730">
    <property type="entry name" value="Cu_polyphenol_OxRdtase"/>
</dbReference>